<dbReference type="Gene3D" id="3.40.1390.20">
    <property type="entry name" value="HprK N-terminal domain-like"/>
    <property type="match status" value="1"/>
</dbReference>
<dbReference type="RefSeq" id="WP_154571704.1">
    <property type="nucleotide sequence ID" value="NZ_VUNB01000001.1"/>
</dbReference>
<protein>
    <recommendedName>
        <fullName evidence="2">DRTGG domain-containing protein</fullName>
    </recommendedName>
</protein>
<proteinExistence type="predicted"/>
<gene>
    <name evidence="1" type="ORF">FYJ66_01240</name>
</gene>
<dbReference type="InterPro" id="IPR028979">
    <property type="entry name" value="Ser_kin/Pase_Hpr-like_N_sf"/>
</dbReference>
<dbReference type="AlphaFoldDB" id="A0A6A8M5X6"/>
<reference evidence="1" key="1">
    <citation type="submission" date="2019-09" db="EMBL/GenBank/DDBJ databases">
        <title>In-depth cultivation of the pig gut microbiome towards novel bacterial diversity and tailored functional studies.</title>
        <authorList>
            <person name="Wylensek D."/>
            <person name="Hitch T.C.A."/>
            <person name="Clavel T."/>
        </authorList>
    </citation>
    <scope>NUCLEOTIDE SEQUENCE</scope>
    <source>
        <strain evidence="1">RF-744-FAT-WT-3</strain>
    </source>
</reference>
<comment type="caution">
    <text evidence="1">The sequence shown here is derived from an EMBL/GenBank/DDBJ whole genome shotgun (WGS) entry which is preliminary data.</text>
</comment>
<organism evidence="1">
    <name type="scientific">Baileyella intestinalis</name>
    <dbReference type="NCBI Taxonomy" id="2606709"/>
    <lineage>
        <taxon>Bacteria</taxon>
        <taxon>Bacillati</taxon>
        <taxon>Bacillota</taxon>
        <taxon>Clostridia</taxon>
        <taxon>Peptostreptococcales</taxon>
        <taxon>Anaerovoracaceae</taxon>
        <taxon>Baileyella</taxon>
    </lineage>
</organism>
<dbReference type="EMBL" id="VUNB01000001">
    <property type="protein sequence ID" value="MST68233.1"/>
    <property type="molecule type" value="Genomic_DNA"/>
</dbReference>
<evidence type="ECO:0008006" key="2">
    <source>
        <dbReference type="Google" id="ProtNLM"/>
    </source>
</evidence>
<name>A0A6A8M5X6_9FIRM</name>
<accession>A0A6A8M5X6</accession>
<evidence type="ECO:0000313" key="1">
    <source>
        <dbReference type="EMBL" id="MST68233.1"/>
    </source>
</evidence>
<dbReference type="SUPFAM" id="SSF75138">
    <property type="entry name" value="HprK N-terminal domain-like"/>
    <property type="match status" value="1"/>
</dbReference>
<sequence>MNVHGLIEKLDFEIINEGSNIDEEVTSVECCDLLSVAMGNLPSGCAWVTVMSNINTLAVASLTDAACVVLALDTQVTPEFTEKAMATGITVLRSHDSIFKTALWIHESL</sequence>